<comment type="caution">
    <text evidence="2">The sequence shown here is derived from an EMBL/GenBank/DDBJ whole genome shotgun (WGS) entry which is preliminary data.</text>
</comment>
<dbReference type="VEuPathDB" id="FungiDB:Malapachy_1609"/>
<dbReference type="Proteomes" id="UP000037751">
    <property type="component" value="Unassembled WGS sequence"/>
</dbReference>
<dbReference type="RefSeq" id="XP_017990831.1">
    <property type="nucleotide sequence ID" value="XM_018136112.1"/>
</dbReference>
<dbReference type="OrthoDB" id="7694678at2759"/>
<reference evidence="2 3" key="1">
    <citation type="submission" date="2015-07" db="EMBL/GenBank/DDBJ databases">
        <title>Draft Genome Sequence of Malassezia furfur CBS1878 and Malassezia pachydermatis CBS1879.</title>
        <authorList>
            <person name="Triana S."/>
            <person name="Ohm R."/>
            <person name="Gonzalez A."/>
            <person name="DeCock H."/>
            <person name="Restrepo S."/>
            <person name="Celis A."/>
        </authorList>
    </citation>
    <scope>NUCLEOTIDE SEQUENCE [LARGE SCALE GENOMIC DNA]</scope>
    <source>
        <strain evidence="2 3">CBS 1879</strain>
    </source>
</reference>
<evidence type="ECO:0000256" key="1">
    <source>
        <dbReference type="SAM" id="MobiDB-lite"/>
    </source>
</evidence>
<name>A0A0M9VNC5_9BASI</name>
<feature type="region of interest" description="Disordered" evidence="1">
    <location>
        <begin position="41"/>
        <end position="69"/>
    </location>
</feature>
<organism evidence="2 3">
    <name type="scientific">Malassezia pachydermatis</name>
    <dbReference type="NCBI Taxonomy" id="77020"/>
    <lineage>
        <taxon>Eukaryota</taxon>
        <taxon>Fungi</taxon>
        <taxon>Dikarya</taxon>
        <taxon>Basidiomycota</taxon>
        <taxon>Ustilaginomycotina</taxon>
        <taxon>Malasseziomycetes</taxon>
        <taxon>Malasseziales</taxon>
        <taxon>Malasseziaceae</taxon>
        <taxon>Malassezia</taxon>
    </lineage>
</organism>
<keyword evidence="3" id="KW-1185">Reference proteome</keyword>
<dbReference type="EMBL" id="LGAV01000007">
    <property type="protein sequence ID" value="KOS13199.1"/>
    <property type="molecule type" value="Genomic_DNA"/>
</dbReference>
<sequence>MVNMALVGWNMLPLPFLDGSAYLRLVLVEYFARQDDRVSPSYMAESDDEEETLEASSTEHTVLAAHERP</sequence>
<evidence type="ECO:0000313" key="2">
    <source>
        <dbReference type="EMBL" id="KOS13199.1"/>
    </source>
</evidence>
<proteinExistence type="predicted"/>
<evidence type="ECO:0000313" key="3">
    <source>
        <dbReference type="Proteomes" id="UP000037751"/>
    </source>
</evidence>
<protein>
    <submittedName>
        <fullName evidence="2">Uncharacterized protein</fullName>
    </submittedName>
</protein>
<accession>A0A0M9VNC5</accession>
<gene>
    <name evidence="2" type="ORF">Malapachy_1609</name>
</gene>
<dbReference type="GeneID" id="28727987"/>
<dbReference type="AlphaFoldDB" id="A0A0M9VNC5"/>